<evidence type="ECO:0000256" key="2">
    <source>
        <dbReference type="ARBA" id="ARBA00022723"/>
    </source>
</evidence>
<gene>
    <name evidence="7" type="ORF">N784_14315</name>
</gene>
<dbReference type="SUPFAM" id="SSF51011">
    <property type="entry name" value="Glycosyl hydrolase domain"/>
    <property type="match status" value="1"/>
</dbReference>
<dbReference type="EMBL" id="AVPG01000005">
    <property type="protein sequence ID" value="KGX87817.1"/>
    <property type="molecule type" value="Genomic_DNA"/>
</dbReference>
<dbReference type="InterPro" id="IPR006047">
    <property type="entry name" value="GH13_cat_dom"/>
</dbReference>
<feature type="signal peptide" evidence="5">
    <location>
        <begin position="1"/>
        <end position="26"/>
    </location>
</feature>
<evidence type="ECO:0000256" key="5">
    <source>
        <dbReference type="SAM" id="SignalP"/>
    </source>
</evidence>
<dbReference type="GO" id="GO:0005975">
    <property type="term" value="P:carbohydrate metabolic process"/>
    <property type="evidence" value="ECO:0007669"/>
    <property type="project" value="InterPro"/>
</dbReference>
<reference evidence="7 8" key="1">
    <citation type="submission" date="2013-08" db="EMBL/GenBank/DDBJ databases">
        <authorList>
            <person name="Huang J."/>
            <person name="Wang G."/>
        </authorList>
    </citation>
    <scope>NUCLEOTIDE SEQUENCE [LARGE SCALE GENOMIC DNA]</scope>
    <source>
        <strain evidence="7 8">JSM 072002</strain>
    </source>
</reference>
<dbReference type="Proteomes" id="UP000030401">
    <property type="component" value="Unassembled WGS sequence"/>
</dbReference>
<evidence type="ECO:0000256" key="1">
    <source>
        <dbReference type="ARBA" id="ARBA00001913"/>
    </source>
</evidence>
<protein>
    <recommendedName>
        <fullName evidence="6">Glycosyl hydrolase family 13 catalytic domain-containing protein</fullName>
    </recommendedName>
</protein>
<keyword evidence="4" id="KW-0472">Membrane</keyword>
<dbReference type="PANTHER" id="PTHR10357:SF215">
    <property type="entry name" value="ALPHA-AMYLASE 1"/>
    <property type="match status" value="1"/>
</dbReference>
<evidence type="ECO:0000256" key="3">
    <source>
        <dbReference type="ARBA" id="ARBA00022729"/>
    </source>
</evidence>
<dbReference type="STRING" id="1385512.N784_14315"/>
<keyword evidence="8" id="KW-1185">Reference proteome</keyword>
<dbReference type="OrthoDB" id="9805159at2"/>
<keyword evidence="4" id="KW-1133">Transmembrane helix</keyword>
<comment type="caution">
    <text evidence="7">The sequence shown here is derived from an EMBL/GenBank/DDBJ whole genome shotgun (WGS) entry which is preliminary data.</text>
</comment>
<evidence type="ECO:0000313" key="8">
    <source>
        <dbReference type="Proteomes" id="UP000030401"/>
    </source>
</evidence>
<dbReference type="eggNOG" id="COG0366">
    <property type="taxonomic scope" value="Bacteria"/>
</dbReference>
<evidence type="ECO:0000313" key="7">
    <source>
        <dbReference type="EMBL" id="KGX87817.1"/>
    </source>
</evidence>
<proteinExistence type="predicted"/>
<dbReference type="SUPFAM" id="SSF51445">
    <property type="entry name" value="(Trans)glycosidases"/>
    <property type="match status" value="1"/>
</dbReference>
<feature type="transmembrane region" description="Helical" evidence="4">
    <location>
        <begin position="461"/>
        <end position="483"/>
    </location>
</feature>
<dbReference type="Gene3D" id="2.60.40.1180">
    <property type="entry name" value="Golgi alpha-mannosidase II"/>
    <property type="match status" value="1"/>
</dbReference>
<dbReference type="Pfam" id="PF22026">
    <property type="entry name" value="Alpha-amylase_C_2"/>
    <property type="match status" value="1"/>
</dbReference>
<dbReference type="SMART" id="SM00642">
    <property type="entry name" value="Aamy"/>
    <property type="match status" value="1"/>
</dbReference>
<sequence>MNKHQSLIAIFMLPFLLLCSLPSVMAEEQGEQWQEERMYYITVDRFFNSNSENDYNVSPQNPEGYYGGDIQGITAKLDYIKQLGFSTIWISPILSSEGYQGMSVTDFRKVDEHYGTMEELQTLVEEAHKREMNVVMDMVITETATSHSWKEEESKSDWYHDPDSTSLNLDNADVQNYMLETASYWIEETGIDGFSFPNLDEMPLSFVETYRSHVKELDEAFLLLGKLDSNDATAVNGYHEAGIDLVVNTSFSETASKAFQQPSQSVDHVFQLWEENVASLEHPDRVGLFLDAPNDRFTRKAMEQGENPATRWKIALTYMYAAPGIPVVQYGTEFMVDQGADSQSAPMMKFQSGNDELKTYMEQLAAISDQFPAMNVGDFEQVVEDGAFGVFKRTYEGESVYIVVNNDVTAKTVALEDVPQGKQLRGLLHDSIVREQDNGEYNIVHEREIADIYVVEEDTGINFVVVGFIVAVMAAFIAFVVIVSRKNKQSTPS</sequence>
<dbReference type="GO" id="GO:0046872">
    <property type="term" value="F:metal ion binding"/>
    <property type="evidence" value="ECO:0007669"/>
    <property type="project" value="UniProtKB-KW"/>
</dbReference>
<feature type="chain" id="PRO_5002023375" description="Glycosyl hydrolase family 13 catalytic domain-containing protein" evidence="5">
    <location>
        <begin position="27"/>
        <end position="493"/>
    </location>
</feature>
<dbReference type="Pfam" id="PF00128">
    <property type="entry name" value="Alpha-amylase"/>
    <property type="match status" value="2"/>
</dbReference>
<keyword evidence="4" id="KW-0812">Transmembrane</keyword>
<organism evidence="7 8">
    <name type="scientific">Pontibacillus litoralis JSM 072002</name>
    <dbReference type="NCBI Taxonomy" id="1385512"/>
    <lineage>
        <taxon>Bacteria</taxon>
        <taxon>Bacillati</taxon>
        <taxon>Bacillota</taxon>
        <taxon>Bacilli</taxon>
        <taxon>Bacillales</taxon>
        <taxon>Bacillaceae</taxon>
        <taxon>Pontibacillus</taxon>
    </lineage>
</organism>
<keyword evidence="2" id="KW-0479">Metal-binding</keyword>
<accession>A0A0A5HW02</accession>
<keyword evidence="3 5" id="KW-0732">Signal</keyword>
<dbReference type="PANTHER" id="PTHR10357">
    <property type="entry name" value="ALPHA-AMYLASE FAMILY MEMBER"/>
    <property type="match status" value="1"/>
</dbReference>
<feature type="domain" description="Glycosyl hydrolase family 13 catalytic" evidence="6">
    <location>
        <begin position="40"/>
        <end position="367"/>
    </location>
</feature>
<evidence type="ECO:0000256" key="4">
    <source>
        <dbReference type="SAM" id="Phobius"/>
    </source>
</evidence>
<dbReference type="InterPro" id="IPR017853">
    <property type="entry name" value="GH"/>
</dbReference>
<dbReference type="AlphaFoldDB" id="A0A0A5HW02"/>
<dbReference type="Gene3D" id="3.20.20.80">
    <property type="entry name" value="Glycosidases"/>
    <property type="match status" value="1"/>
</dbReference>
<name>A0A0A5HW02_9BACI</name>
<evidence type="ECO:0000259" key="6">
    <source>
        <dbReference type="SMART" id="SM00642"/>
    </source>
</evidence>
<dbReference type="InterPro" id="IPR054174">
    <property type="entry name" value="Alpha-amylase-like_C"/>
</dbReference>
<comment type="cofactor">
    <cofactor evidence="1">
        <name>Ca(2+)</name>
        <dbReference type="ChEBI" id="CHEBI:29108"/>
    </cofactor>
</comment>
<dbReference type="RefSeq" id="WP_052127148.1">
    <property type="nucleotide sequence ID" value="NZ_AVPG01000005.1"/>
</dbReference>
<dbReference type="InterPro" id="IPR013780">
    <property type="entry name" value="Glyco_hydro_b"/>
</dbReference>